<accession>A0AAE0CAQ5</accession>
<organism evidence="2 3">
    <name type="scientific">Cymbomonas tetramitiformis</name>
    <dbReference type="NCBI Taxonomy" id="36881"/>
    <lineage>
        <taxon>Eukaryota</taxon>
        <taxon>Viridiplantae</taxon>
        <taxon>Chlorophyta</taxon>
        <taxon>Pyramimonadophyceae</taxon>
        <taxon>Pyramimonadales</taxon>
        <taxon>Pyramimonadaceae</taxon>
        <taxon>Cymbomonas</taxon>
    </lineage>
</organism>
<keyword evidence="3" id="KW-1185">Reference proteome</keyword>
<evidence type="ECO:0000313" key="3">
    <source>
        <dbReference type="Proteomes" id="UP001190700"/>
    </source>
</evidence>
<name>A0AAE0CAQ5_9CHLO</name>
<dbReference type="AlphaFoldDB" id="A0AAE0CAQ5"/>
<reference evidence="2 3" key="1">
    <citation type="journal article" date="2015" name="Genome Biol. Evol.">
        <title>Comparative Genomics of a Bacterivorous Green Alga Reveals Evolutionary Causalities and Consequences of Phago-Mixotrophic Mode of Nutrition.</title>
        <authorList>
            <person name="Burns J.A."/>
            <person name="Paasch A."/>
            <person name="Narechania A."/>
            <person name="Kim E."/>
        </authorList>
    </citation>
    <scope>NUCLEOTIDE SEQUENCE [LARGE SCALE GENOMIC DNA]</scope>
    <source>
        <strain evidence="2 3">PLY_AMNH</strain>
    </source>
</reference>
<gene>
    <name evidence="2" type="ORF">CYMTET_40001</name>
</gene>
<dbReference type="Proteomes" id="UP001190700">
    <property type="component" value="Unassembled WGS sequence"/>
</dbReference>
<evidence type="ECO:0000313" key="2">
    <source>
        <dbReference type="EMBL" id="KAK3250625.1"/>
    </source>
</evidence>
<feature type="region of interest" description="Disordered" evidence="1">
    <location>
        <begin position="1"/>
        <end position="27"/>
    </location>
</feature>
<feature type="compositionally biased region" description="Basic and acidic residues" evidence="1">
    <location>
        <begin position="1"/>
        <end position="17"/>
    </location>
</feature>
<dbReference type="EMBL" id="LGRX02026594">
    <property type="protein sequence ID" value="KAK3250625.1"/>
    <property type="molecule type" value="Genomic_DNA"/>
</dbReference>
<comment type="caution">
    <text evidence="2">The sequence shown here is derived from an EMBL/GenBank/DDBJ whole genome shotgun (WGS) entry which is preliminary data.</text>
</comment>
<protein>
    <submittedName>
        <fullName evidence="2">Uncharacterized protein</fullName>
    </submittedName>
</protein>
<proteinExistence type="predicted"/>
<sequence length="202" mass="22451">MEGKDGEGAAKCYNKDKPKQRHNKQYGLNEAGSGIPLWLEMHRSKENMVAASDKGKMFDICKRLCEEGLPKTDGKFQGHCLGTDNAYSSDQLGVWSKQQNLNWLGTQQLNRCDGRVKVPPAAGKKATYESVLAVGDKRGDFASKTATRDGDYDYLKTGTDVFDQYLTMVDNELTTYRPSLVRSLQRAIPRSSDYSPLVLEGA</sequence>
<evidence type="ECO:0000256" key="1">
    <source>
        <dbReference type="SAM" id="MobiDB-lite"/>
    </source>
</evidence>